<dbReference type="NCBIfam" id="TIGR00641">
    <property type="entry name" value="acid_CoA_mut_N"/>
    <property type="match status" value="1"/>
</dbReference>
<dbReference type="Pfam" id="PF01642">
    <property type="entry name" value="MM_CoA_mutase"/>
    <property type="match status" value="1"/>
</dbReference>
<proteinExistence type="predicted"/>
<dbReference type="EMBL" id="UINC01003057">
    <property type="protein sequence ID" value="SVA02930.1"/>
    <property type="molecule type" value="Genomic_DNA"/>
</dbReference>
<gene>
    <name evidence="3" type="ORF">METZ01_LOCUS55784</name>
</gene>
<evidence type="ECO:0000259" key="2">
    <source>
        <dbReference type="Pfam" id="PF01642"/>
    </source>
</evidence>
<dbReference type="PANTHER" id="PTHR48101:SF1">
    <property type="entry name" value="METHYLMALONYL-COA MUTASE, LARGE SUBUNIT"/>
    <property type="match status" value="1"/>
</dbReference>
<dbReference type="GO" id="GO:0004494">
    <property type="term" value="F:methylmalonyl-CoA mutase activity"/>
    <property type="evidence" value="ECO:0007669"/>
    <property type="project" value="InterPro"/>
</dbReference>
<evidence type="ECO:0000313" key="3">
    <source>
        <dbReference type="EMBL" id="SVA02930.1"/>
    </source>
</evidence>
<sequence length="471" mass="52865">MSDQLNLFTKSLEQWQKDVNSSSTRDADFDTLSGEKLESCYFPENPSADYMDRLGFPGQFPYTRGVHSNLYRGKLWTMRQFAGFGTPEETNQRFKNLLKKGQTGLSVAYDMPTLMGYDPDHPFSHGEVGKCGVSVFSLPGMETLFDGINLEDISVSQTINGPAIILLAFYIAAAEKQGVELNRLQGTLQNDILKEFTAQKEWIFPPKPSMRIITDMLSYCTKTMPKYNTISISGYHIREAGSTAAQELAFTLADGFSYVEHGLKAGLDVDDFAPRLSFFFNSHLDFFEEIAKFRAARRIWAKRMKHTYGAKNERSWKLRFHTQTAGCSLTAQQPEINIARTGFQALAGVLGGTQSLHTNSMDETLALPTEKAAEIALRTQQLIAYETGAAHVVDPLGGSWYIEELTDQIEAKAEEYFSEIESLGGVISAIEQGFFQREIARSASEYQSKVDEKRRIVVGVNKFIKDHEEIE</sequence>
<dbReference type="InterPro" id="IPR006099">
    <property type="entry name" value="MeMalonylCoA_mutase_a/b_cat"/>
</dbReference>
<name>A0A381SFR8_9ZZZZ</name>
<dbReference type="InterPro" id="IPR016176">
    <property type="entry name" value="Cbl-dep_enz_cat"/>
</dbReference>
<dbReference type="InterPro" id="IPR006098">
    <property type="entry name" value="MMCoA_mutase_a_cat"/>
</dbReference>
<keyword evidence="1" id="KW-0413">Isomerase</keyword>
<organism evidence="3">
    <name type="scientific">marine metagenome</name>
    <dbReference type="NCBI Taxonomy" id="408172"/>
    <lineage>
        <taxon>unclassified sequences</taxon>
        <taxon>metagenomes</taxon>
        <taxon>ecological metagenomes</taxon>
    </lineage>
</organism>
<dbReference type="GO" id="GO:0031419">
    <property type="term" value="F:cobalamin binding"/>
    <property type="evidence" value="ECO:0007669"/>
    <property type="project" value="InterPro"/>
</dbReference>
<dbReference type="PANTHER" id="PTHR48101">
    <property type="entry name" value="METHYLMALONYL-COA MUTASE, MITOCHONDRIAL-RELATED"/>
    <property type="match status" value="1"/>
</dbReference>
<feature type="domain" description="Methylmalonyl-CoA mutase alpha/beta chain catalytic" evidence="2">
    <location>
        <begin position="31"/>
        <end position="468"/>
    </location>
</feature>
<dbReference type="Gene3D" id="3.20.20.240">
    <property type="entry name" value="Methylmalonyl-CoA mutase"/>
    <property type="match status" value="1"/>
</dbReference>
<dbReference type="SUPFAM" id="SSF51703">
    <property type="entry name" value="Cobalamin (vitamin B12)-dependent enzymes"/>
    <property type="match status" value="1"/>
</dbReference>
<reference evidence="3" key="1">
    <citation type="submission" date="2018-05" db="EMBL/GenBank/DDBJ databases">
        <authorList>
            <person name="Lanie J.A."/>
            <person name="Ng W.-L."/>
            <person name="Kazmierczak K.M."/>
            <person name="Andrzejewski T.M."/>
            <person name="Davidsen T.M."/>
            <person name="Wayne K.J."/>
            <person name="Tettelin H."/>
            <person name="Glass J.I."/>
            <person name="Rusch D."/>
            <person name="Podicherti R."/>
            <person name="Tsui H.-C.T."/>
            <person name="Winkler M.E."/>
        </authorList>
    </citation>
    <scope>NUCLEOTIDE SEQUENCE</scope>
</reference>
<evidence type="ECO:0000256" key="1">
    <source>
        <dbReference type="ARBA" id="ARBA00023235"/>
    </source>
</evidence>
<protein>
    <recommendedName>
        <fullName evidence="2">Methylmalonyl-CoA mutase alpha/beta chain catalytic domain-containing protein</fullName>
    </recommendedName>
</protein>
<accession>A0A381SFR8</accession>
<dbReference type="AlphaFoldDB" id="A0A381SFR8"/>
<feature type="non-terminal residue" evidence="3">
    <location>
        <position position="471"/>
    </location>
</feature>